<comment type="caution">
    <text evidence="3">The sequence shown here is derived from an EMBL/GenBank/DDBJ whole genome shotgun (WGS) entry which is preliminary data.</text>
</comment>
<gene>
    <name evidence="3" type="ORF">N802_11560</name>
</gene>
<keyword evidence="2" id="KW-1133">Transmembrane helix</keyword>
<dbReference type="AlphaFoldDB" id="A0A0A0IZ12"/>
<feature type="transmembrane region" description="Helical" evidence="2">
    <location>
        <begin position="36"/>
        <end position="58"/>
    </location>
</feature>
<evidence type="ECO:0000313" key="3">
    <source>
        <dbReference type="EMBL" id="KGN29724.1"/>
    </source>
</evidence>
<name>A0A0A0IZ12_9MICO</name>
<keyword evidence="2" id="KW-0812">Transmembrane</keyword>
<sequence length="207" mass="21918">MTATPWPTTTASTSTTTTTGVPAATTAGTDGAGGGVLGLLLTGAVLAAVIGAIVNTALARRKSLEEERARVRGVFAEAFEAVAAYKEFPYSIRRRRHDQPEAERVRIAEAMSGVQAKLSYYLAWTTAESAQVGSAYADLVKELRRVAGTACHDAWLAPAATTDADMNIPPTVVDLRGLKPLEDAYVAASREHLQQLLALRSLLGGRH</sequence>
<reference evidence="3 4" key="1">
    <citation type="submission" date="2013-08" db="EMBL/GenBank/DDBJ databases">
        <title>The genome sequence of Knoellia sinensis.</title>
        <authorList>
            <person name="Zhu W."/>
            <person name="Wang G."/>
        </authorList>
    </citation>
    <scope>NUCLEOTIDE SEQUENCE [LARGE SCALE GENOMIC DNA]</scope>
    <source>
        <strain evidence="3 4">KCTC 19936</strain>
    </source>
</reference>
<proteinExistence type="predicted"/>
<evidence type="ECO:0000256" key="2">
    <source>
        <dbReference type="SAM" id="Phobius"/>
    </source>
</evidence>
<dbReference type="eggNOG" id="ENOG5031MKA">
    <property type="taxonomic scope" value="Bacteria"/>
</dbReference>
<dbReference type="EMBL" id="AVPJ01000031">
    <property type="protein sequence ID" value="KGN29724.1"/>
    <property type="molecule type" value="Genomic_DNA"/>
</dbReference>
<protein>
    <submittedName>
        <fullName evidence="3">Uncharacterized protein</fullName>
    </submittedName>
</protein>
<feature type="region of interest" description="Disordered" evidence="1">
    <location>
        <begin position="1"/>
        <end position="26"/>
    </location>
</feature>
<evidence type="ECO:0000313" key="4">
    <source>
        <dbReference type="Proteomes" id="UP000030002"/>
    </source>
</evidence>
<accession>A0A0A0IZ12</accession>
<keyword evidence="2" id="KW-0472">Membrane</keyword>
<evidence type="ECO:0000256" key="1">
    <source>
        <dbReference type="SAM" id="MobiDB-lite"/>
    </source>
</evidence>
<dbReference type="STRING" id="1385520.N802_11560"/>
<keyword evidence="4" id="KW-1185">Reference proteome</keyword>
<dbReference type="Proteomes" id="UP000030002">
    <property type="component" value="Unassembled WGS sequence"/>
</dbReference>
<organism evidence="3 4">
    <name type="scientific">Knoellia sinensis KCTC 19936</name>
    <dbReference type="NCBI Taxonomy" id="1385520"/>
    <lineage>
        <taxon>Bacteria</taxon>
        <taxon>Bacillati</taxon>
        <taxon>Actinomycetota</taxon>
        <taxon>Actinomycetes</taxon>
        <taxon>Micrococcales</taxon>
        <taxon>Intrasporangiaceae</taxon>
        <taxon>Knoellia</taxon>
    </lineage>
</organism>